<dbReference type="EMBL" id="CP009223">
    <property type="protein sequence ID" value="AIM63104.1"/>
    <property type="molecule type" value="Genomic_DNA"/>
</dbReference>
<proteinExistence type="predicted"/>
<name>A0A088GMH2_9LACO</name>
<evidence type="ECO:0000313" key="2">
    <source>
        <dbReference type="EMBL" id="AIM63104.1"/>
    </source>
</evidence>
<accession>A0A088GMH2</accession>
<dbReference type="AlphaFoldDB" id="A0A088GMH2"/>
<sequence>MSTDLIIIVTIVAVLFVAICIEGSKGGKK</sequence>
<dbReference type="KEGG" id="wct:WS74_0852"/>
<gene>
    <name evidence="2" type="ORF">WS74_0852</name>
</gene>
<dbReference type="Proteomes" id="UP000029079">
    <property type="component" value="Chromosome"/>
</dbReference>
<reference evidence="2 3" key="1">
    <citation type="journal article" date="2014" name="Genome Announc.">
        <title>Complete Genome Sequences of Fish Pathogenic Weissella ceti Strains WS74 and WS105.</title>
        <authorList>
            <person name="Figueiredo H.C."/>
            <person name="Leal C.A."/>
            <person name="Dorella F.A."/>
            <person name="Carvalho A.F."/>
            <person name="Soares S.C."/>
            <person name="Pereira F.L."/>
            <person name="Azevedo V.A."/>
        </authorList>
    </citation>
    <scope>NUCLEOTIDE SEQUENCE [LARGE SCALE GENOMIC DNA]</scope>
    <source>
        <strain evidence="2 3">WS74</strain>
    </source>
</reference>
<protein>
    <submittedName>
        <fullName evidence="2">Uncharacterized protein</fullName>
    </submittedName>
</protein>
<feature type="transmembrane region" description="Helical" evidence="1">
    <location>
        <begin position="6"/>
        <end position="24"/>
    </location>
</feature>
<keyword evidence="1" id="KW-1133">Transmembrane helix</keyword>
<evidence type="ECO:0000313" key="3">
    <source>
        <dbReference type="Proteomes" id="UP000029079"/>
    </source>
</evidence>
<reference evidence="3" key="2">
    <citation type="submission" date="2014-08" db="EMBL/GenBank/DDBJ databases">
        <title>Complete genome of Weissella ceti strain WS74 isolated from diseased rainbow trout in Brazil.</title>
        <authorList>
            <person name="Figueiredo H.C.P."/>
            <person name="Leal C.A.G."/>
            <person name="Pereira F.L."/>
            <person name="Soares S.C."/>
            <person name="Dorella F.A."/>
            <person name="Carvalho A.F."/>
            <person name="Azevedo V.A.C."/>
        </authorList>
    </citation>
    <scope>NUCLEOTIDE SEQUENCE [LARGE SCALE GENOMIC DNA]</scope>
    <source>
        <strain evidence="3">WS74</strain>
    </source>
</reference>
<organism evidence="2 3">
    <name type="scientific">Weissella ceti</name>
    <dbReference type="NCBI Taxonomy" id="759620"/>
    <lineage>
        <taxon>Bacteria</taxon>
        <taxon>Bacillati</taxon>
        <taxon>Bacillota</taxon>
        <taxon>Bacilli</taxon>
        <taxon>Lactobacillales</taxon>
        <taxon>Lactobacillaceae</taxon>
        <taxon>Weissella</taxon>
    </lineage>
</organism>
<keyword evidence="1" id="KW-0812">Transmembrane</keyword>
<keyword evidence="3" id="KW-1185">Reference proteome</keyword>
<keyword evidence="1" id="KW-0472">Membrane</keyword>
<evidence type="ECO:0000256" key="1">
    <source>
        <dbReference type="SAM" id="Phobius"/>
    </source>
</evidence>